<keyword evidence="2" id="KW-1185">Reference proteome</keyword>
<dbReference type="EMBL" id="BSXV01002958">
    <property type="protein sequence ID" value="GME97198.1"/>
    <property type="molecule type" value="Genomic_DNA"/>
</dbReference>
<proteinExistence type="predicted"/>
<protein>
    <submittedName>
        <fullName evidence="1">Unnamed protein product</fullName>
    </submittedName>
</protein>
<dbReference type="Proteomes" id="UP001165101">
    <property type="component" value="Unassembled WGS sequence"/>
</dbReference>
<comment type="caution">
    <text evidence="1">The sequence shown here is derived from an EMBL/GenBank/DDBJ whole genome shotgun (WGS) entry which is preliminary data.</text>
</comment>
<organism evidence="1 2">
    <name type="scientific">Candida boidinii</name>
    <name type="common">Yeast</name>
    <dbReference type="NCBI Taxonomy" id="5477"/>
    <lineage>
        <taxon>Eukaryota</taxon>
        <taxon>Fungi</taxon>
        <taxon>Dikarya</taxon>
        <taxon>Ascomycota</taxon>
        <taxon>Saccharomycotina</taxon>
        <taxon>Pichiomycetes</taxon>
        <taxon>Pichiales</taxon>
        <taxon>Pichiaceae</taxon>
        <taxon>Ogataea</taxon>
        <taxon>Ogataea/Candida clade</taxon>
    </lineage>
</organism>
<gene>
    <name evidence="1" type="ORF">Cboi01_000453200</name>
</gene>
<reference evidence="1" key="1">
    <citation type="submission" date="2023-04" db="EMBL/GenBank/DDBJ databases">
        <title>Candida boidinii NBRC 1967.</title>
        <authorList>
            <person name="Ichikawa N."/>
            <person name="Sato H."/>
            <person name="Tonouchi N."/>
        </authorList>
    </citation>
    <scope>NUCLEOTIDE SEQUENCE</scope>
    <source>
        <strain evidence="1">NBRC 1967</strain>
    </source>
</reference>
<evidence type="ECO:0000313" key="1">
    <source>
        <dbReference type="EMBL" id="GME97198.1"/>
    </source>
</evidence>
<name>A0ACB5TXI2_CANBO</name>
<evidence type="ECO:0000313" key="2">
    <source>
        <dbReference type="Proteomes" id="UP001165101"/>
    </source>
</evidence>
<sequence length="408" mass="47271">MADLKEFDFPNFRNSSFRLDKPSQYLISKARKDEINGYSNLKKSMTSSTIYIGKLSFTTTEEQLFDVFSKCGEISKIIMGLDKIKLTPTGFCFIIFAKPESALASLKYLNKTNINGKSIDIDLDPGFEEGRQYGRGSNGAQKIHHMNNISSGGNYQRSNNYRHNNNGGNGSRYERSAGGPGYRNNRRFDNHNNRHFNRYNNNNNNYNENNNENNNNSENNNSFRDGGSRYQNRNFRERNQRDSYSNNNNNTYRKRPRRDGTQVWRPSDDPEYLAQSGGDGYNNYQSQPQQQQQQQQQQQYNNDNNYYQSQQQHQQQQYGNNGYNDNYYQQGQGQGQGQNYDNYNGNYNNSNSHNYRYDDNSYHGGNNLGPGASNTGNINEDDHYNENNELPPHLQNNNNNDQLPPHLQ</sequence>
<accession>A0ACB5TXI2</accession>